<dbReference type="InterPro" id="IPR001128">
    <property type="entry name" value="Cyt_P450"/>
</dbReference>
<gene>
    <name evidence="7" type="ORF">METZ01_LOCUS11901</name>
</gene>
<keyword evidence="4" id="KW-0560">Oxidoreductase</keyword>
<evidence type="ECO:0000256" key="5">
    <source>
        <dbReference type="ARBA" id="ARBA00023004"/>
    </source>
</evidence>
<evidence type="ECO:0000256" key="2">
    <source>
        <dbReference type="ARBA" id="ARBA00022617"/>
    </source>
</evidence>
<evidence type="ECO:0000256" key="3">
    <source>
        <dbReference type="ARBA" id="ARBA00022723"/>
    </source>
</evidence>
<dbReference type="EMBL" id="UINC01000659">
    <property type="protein sequence ID" value="SUZ59047.1"/>
    <property type="molecule type" value="Genomic_DNA"/>
</dbReference>
<evidence type="ECO:0000313" key="7">
    <source>
        <dbReference type="EMBL" id="SUZ59047.1"/>
    </source>
</evidence>
<dbReference type="PRINTS" id="PR00359">
    <property type="entry name" value="BP450"/>
</dbReference>
<dbReference type="InterPro" id="IPR002397">
    <property type="entry name" value="Cyt_P450_B"/>
</dbReference>
<dbReference type="AlphaFoldDB" id="A0A381NX85"/>
<keyword evidence="2" id="KW-0349">Heme</keyword>
<dbReference type="SUPFAM" id="SSF48264">
    <property type="entry name" value="Cytochrome P450"/>
    <property type="match status" value="1"/>
</dbReference>
<evidence type="ECO:0008006" key="8">
    <source>
        <dbReference type="Google" id="ProtNLM"/>
    </source>
</evidence>
<name>A0A381NX85_9ZZZZ</name>
<protein>
    <recommendedName>
        <fullName evidence="8">Cytochrome P450</fullName>
    </recommendedName>
</protein>
<dbReference type="FunFam" id="1.10.630.10:FF:000018">
    <property type="entry name" value="Cytochrome P450 monooxygenase"/>
    <property type="match status" value="1"/>
</dbReference>
<proteinExistence type="inferred from homology"/>
<evidence type="ECO:0000256" key="1">
    <source>
        <dbReference type="ARBA" id="ARBA00010617"/>
    </source>
</evidence>
<dbReference type="PANTHER" id="PTHR46696">
    <property type="entry name" value="P450, PUTATIVE (EUROFUNG)-RELATED"/>
    <property type="match status" value="1"/>
</dbReference>
<reference evidence="7" key="1">
    <citation type="submission" date="2018-05" db="EMBL/GenBank/DDBJ databases">
        <authorList>
            <person name="Lanie J.A."/>
            <person name="Ng W.-L."/>
            <person name="Kazmierczak K.M."/>
            <person name="Andrzejewski T.M."/>
            <person name="Davidsen T.M."/>
            <person name="Wayne K.J."/>
            <person name="Tettelin H."/>
            <person name="Glass J.I."/>
            <person name="Rusch D."/>
            <person name="Podicherti R."/>
            <person name="Tsui H.-C.T."/>
            <person name="Winkler M.E."/>
        </authorList>
    </citation>
    <scope>NUCLEOTIDE SEQUENCE</scope>
</reference>
<dbReference type="Gene3D" id="1.10.630.10">
    <property type="entry name" value="Cytochrome P450"/>
    <property type="match status" value="1"/>
</dbReference>
<keyword evidence="5" id="KW-0408">Iron</keyword>
<evidence type="ECO:0000256" key="4">
    <source>
        <dbReference type="ARBA" id="ARBA00023002"/>
    </source>
</evidence>
<keyword evidence="3" id="KW-0479">Metal-binding</keyword>
<dbReference type="GO" id="GO:0008395">
    <property type="term" value="F:steroid hydroxylase activity"/>
    <property type="evidence" value="ECO:0007669"/>
    <property type="project" value="TreeGrafter"/>
</dbReference>
<dbReference type="CDD" id="cd11033">
    <property type="entry name" value="CYP142-like"/>
    <property type="match status" value="1"/>
</dbReference>
<dbReference type="GO" id="GO:0020037">
    <property type="term" value="F:heme binding"/>
    <property type="evidence" value="ECO:0007669"/>
    <property type="project" value="InterPro"/>
</dbReference>
<evidence type="ECO:0000256" key="6">
    <source>
        <dbReference type="ARBA" id="ARBA00023033"/>
    </source>
</evidence>
<dbReference type="InterPro" id="IPR036396">
    <property type="entry name" value="Cyt_P450_sf"/>
</dbReference>
<dbReference type="GO" id="GO:0006707">
    <property type="term" value="P:cholesterol catabolic process"/>
    <property type="evidence" value="ECO:0007669"/>
    <property type="project" value="TreeGrafter"/>
</dbReference>
<sequence length="417" mass="47715">MSRKQTTAPDIQILDNDIWAERVPHPEFAALRARAPVAWFDEPDGNSGFWAITRLDDLVEVHRDHRTFSSQVGGTELEELEKDPEAREARRTMLETDPPEHTRIRKLVSRSFTRRAIEKWESTARALIAENIDRSLLGHQVDFVETVARRFPIQMISKLLGVPDRDAEELFHWADAVVYHSDPDFSELLYDKDDTDPYRQLPFRSPSSLKVFEYAQRLAWEKAKHPEADVVSILAASEDLTPQEFQTFFLLLVIAGNETTRHSLSHGALALAEFPDQLDRLREEPDLINTATEEILRWASPQIHFRRTAVCDTELAGVPISTGDKVVTWYISANYDERAFADPFALDLARNPNPHVTFGGGGPHICLGAWMARLEVRVFLEEVTRRIRCIRLDGKPQRIRSNFINGLKHLPLILETL</sequence>
<dbReference type="PANTHER" id="PTHR46696:SF4">
    <property type="entry name" value="BIOTIN BIOSYNTHESIS CYTOCHROME P450"/>
    <property type="match status" value="1"/>
</dbReference>
<dbReference type="GO" id="GO:0036199">
    <property type="term" value="F:cholest-4-en-3-one 26-monooxygenase activity"/>
    <property type="evidence" value="ECO:0007669"/>
    <property type="project" value="TreeGrafter"/>
</dbReference>
<keyword evidence="6" id="KW-0503">Monooxygenase</keyword>
<comment type="similarity">
    <text evidence="1">Belongs to the cytochrome P450 family.</text>
</comment>
<accession>A0A381NX85</accession>
<dbReference type="Pfam" id="PF00067">
    <property type="entry name" value="p450"/>
    <property type="match status" value="1"/>
</dbReference>
<dbReference type="GO" id="GO:0005506">
    <property type="term" value="F:iron ion binding"/>
    <property type="evidence" value="ECO:0007669"/>
    <property type="project" value="InterPro"/>
</dbReference>
<organism evidence="7">
    <name type="scientific">marine metagenome</name>
    <dbReference type="NCBI Taxonomy" id="408172"/>
    <lineage>
        <taxon>unclassified sequences</taxon>
        <taxon>metagenomes</taxon>
        <taxon>ecological metagenomes</taxon>
    </lineage>
</organism>